<evidence type="ECO:0000259" key="12">
    <source>
        <dbReference type="PROSITE" id="PS50994"/>
    </source>
</evidence>
<dbReference type="PROSITE" id="PS50878">
    <property type="entry name" value="RT_POL"/>
    <property type="match status" value="1"/>
</dbReference>
<dbReference type="PANTHER" id="PTHR37984">
    <property type="entry name" value="PROTEIN CBG26694"/>
    <property type="match status" value="1"/>
</dbReference>
<keyword evidence="9" id="KW-0511">Multifunctional enzyme</keyword>
<feature type="region of interest" description="Disordered" evidence="10">
    <location>
        <begin position="803"/>
        <end position="864"/>
    </location>
</feature>
<dbReference type="GO" id="GO:0042575">
    <property type="term" value="C:DNA polymerase complex"/>
    <property type="evidence" value="ECO:0007669"/>
    <property type="project" value="UniProtKB-ARBA"/>
</dbReference>
<evidence type="ECO:0000256" key="1">
    <source>
        <dbReference type="ARBA" id="ARBA00012493"/>
    </source>
</evidence>
<dbReference type="FunFam" id="3.30.70.270:FF:000026">
    <property type="entry name" value="Transposon Ty3-G Gag-Pol polyprotein"/>
    <property type="match status" value="1"/>
</dbReference>
<dbReference type="CDD" id="cd01647">
    <property type="entry name" value="RT_LTR"/>
    <property type="match status" value="1"/>
</dbReference>
<dbReference type="SUPFAM" id="SSF56672">
    <property type="entry name" value="DNA/RNA polymerases"/>
    <property type="match status" value="1"/>
</dbReference>
<keyword evidence="2" id="KW-0645">Protease</keyword>
<dbReference type="InterPro" id="IPR041577">
    <property type="entry name" value="RT_RNaseH_2"/>
</dbReference>
<proteinExistence type="predicted"/>
<dbReference type="InterPro" id="IPR036397">
    <property type="entry name" value="RNaseH_sf"/>
</dbReference>
<dbReference type="CDD" id="cd09274">
    <property type="entry name" value="RNase_HI_RT_Ty3"/>
    <property type="match status" value="1"/>
</dbReference>
<dbReference type="Gene3D" id="3.10.10.10">
    <property type="entry name" value="HIV Type 1 Reverse Transcriptase, subunit A, domain 1"/>
    <property type="match status" value="1"/>
</dbReference>
<reference evidence="13" key="1">
    <citation type="journal article" date="2014" name="PLoS ONE">
        <title>Transcriptome-Based Identification of ABC Transporters in the Western Tarnished Plant Bug Lygus hesperus.</title>
        <authorList>
            <person name="Hull J.J."/>
            <person name="Chaney K."/>
            <person name="Geib S.M."/>
            <person name="Fabrick J.A."/>
            <person name="Brent C.S."/>
            <person name="Walsh D."/>
            <person name="Lavine L.C."/>
        </authorList>
    </citation>
    <scope>NUCLEOTIDE SEQUENCE</scope>
</reference>
<feature type="region of interest" description="Disordered" evidence="10">
    <location>
        <begin position="895"/>
        <end position="943"/>
    </location>
</feature>
<sequence>LNSRTIPDKYAVPNIRDCNALLEGTTIYSTLDITKAFHHIPIAPEDVPKTAVITPFGLFEYTRMGFGLRNAAQSFQRFMDQLLRGMDFIFVYLDDVLIASKNQEEHEEHLRAVLEKFKTHGLQLNIEKCVLGQPKVTFLGHEISKEGIRPLDAKIQQIRNIPQPQNVSQLRRFLGMINFYRRSIKNIATVQKPLNKFLHNSKKNDKTPVQWDEESTASFTKLKDMLAKATLLAHPRQAAKLVLNCDASDTAIGGSLNQVHGTSIEPLGFYSKGLSDAQKKYSTFDRELLAIFESVRHFKDIIEGREFTIVTDHKPLTYALNQLPKTACPRRIRQLNFISQYSTDIVYQKGEENVVADTLSRLEEISLPDNATLIINEQLKDNTICDYFNKHPEREHREMTQAGLITCVKQDNKIRPYVPETLTKYIFDSIHSISHPGIRTTRKLISSRYFWPHMNKQIREMVLQCESCQKHKTYKHTKAPLQQFNETTPFQHLHLDIVGPLPPSRGKRFCLTFIDRATSWIECVPLNDITAPTVTDAVISTWISRYGVPNTITTDQGRQFESDIFSSLCTSLGIKHRHTNAYHPQSNGKVERWHRCLKASLATQVKKNDWVANLPMVMLGLRNAISTDDLSPAARTFGVPLRLPGDIFQPDKVTTNKLRKQVQNITKSYLPTTMTNAKFVYVKIPTITTSLEPLYEGPFPVIHNNGKTLTIINNDNESRVSIDRCKPGYALPGNTKEPNPSRALGLSNPPLATQPLNASTNPQTIEQPRRYNLRVRFAPSTTLSTTIKTPRVEALTCHNYNGSRTSKIANVDPPSHPGKPRDSASCVARGSPGLCLGTSSTTSTTDSTSRRPLTYAEATRKRECTTQERVLHGGIPTEEETGAIRTASNSDHQRIQNLLPARSSSHHSRSTPYSGEEGKRGTQPTSTTLGKRKTKPRADSPHP</sequence>
<dbReference type="InterPro" id="IPR043128">
    <property type="entry name" value="Rev_trsase/Diguanyl_cyclase"/>
</dbReference>
<dbReference type="InterPro" id="IPR001584">
    <property type="entry name" value="Integrase_cat-core"/>
</dbReference>
<dbReference type="InterPro" id="IPR012337">
    <property type="entry name" value="RNaseH-like_sf"/>
</dbReference>
<dbReference type="GO" id="GO:0008233">
    <property type="term" value="F:peptidase activity"/>
    <property type="evidence" value="ECO:0007669"/>
    <property type="project" value="UniProtKB-KW"/>
</dbReference>
<dbReference type="EMBL" id="GBHO01015586">
    <property type="protein sequence ID" value="JAG28018.1"/>
    <property type="molecule type" value="Transcribed_RNA"/>
</dbReference>
<dbReference type="SUPFAM" id="SSF53098">
    <property type="entry name" value="Ribonuclease H-like"/>
    <property type="match status" value="1"/>
</dbReference>
<dbReference type="PROSITE" id="PS50994">
    <property type="entry name" value="INTEGRASE"/>
    <property type="match status" value="1"/>
</dbReference>
<keyword evidence="4" id="KW-0548">Nucleotidyltransferase</keyword>
<dbReference type="FunFam" id="3.10.20.370:FF:000001">
    <property type="entry name" value="Retrovirus-related Pol polyprotein from transposon 17.6-like protein"/>
    <property type="match status" value="1"/>
</dbReference>
<evidence type="ECO:0000256" key="6">
    <source>
        <dbReference type="ARBA" id="ARBA00022759"/>
    </source>
</evidence>
<feature type="domain" description="Reverse transcriptase" evidence="11">
    <location>
        <begin position="1"/>
        <end position="143"/>
    </location>
</feature>
<dbReference type="FunFam" id="3.30.420.10:FF:000032">
    <property type="entry name" value="Retrovirus-related Pol polyprotein from transposon 297-like Protein"/>
    <property type="match status" value="1"/>
</dbReference>
<dbReference type="GO" id="GO:0006508">
    <property type="term" value="P:proteolysis"/>
    <property type="evidence" value="ECO:0007669"/>
    <property type="project" value="UniProtKB-KW"/>
</dbReference>
<evidence type="ECO:0000256" key="4">
    <source>
        <dbReference type="ARBA" id="ARBA00022695"/>
    </source>
</evidence>
<feature type="non-terminal residue" evidence="13">
    <location>
        <position position="943"/>
    </location>
</feature>
<feature type="compositionally biased region" description="Low complexity" evidence="10">
    <location>
        <begin position="838"/>
        <end position="847"/>
    </location>
</feature>
<evidence type="ECO:0000256" key="5">
    <source>
        <dbReference type="ARBA" id="ARBA00022722"/>
    </source>
</evidence>
<dbReference type="Gene3D" id="3.30.70.270">
    <property type="match status" value="2"/>
</dbReference>
<dbReference type="Pfam" id="PF17919">
    <property type="entry name" value="RT_RNaseH_2"/>
    <property type="match status" value="1"/>
</dbReference>
<evidence type="ECO:0000256" key="2">
    <source>
        <dbReference type="ARBA" id="ARBA00022670"/>
    </source>
</evidence>
<keyword evidence="5" id="KW-0540">Nuclease</keyword>
<gene>
    <name evidence="13" type="primary">TY3B-G_49</name>
    <name evidence="13" type="ORF">CM83_18874</name>
</gene>
<evidence type="ECO:0000256" key="8">
    <source>
        <dbReference type="ARBA" id="ARBA00022918"/>
    </source>
</evidence>
<keyword evidence="6" id="KW-0255">Endonuclease</keyword>
<dbReference type="Gene3D" id="3.30.420.10">
    <property type="entry name" value="Ribonuclease H-like superfamily/Ribonuclease H"/>
    <property type="match status" value="1"/>
</dbReference>
<dbReference type="GO" id="GO:0004519">
    <property type="term" value="F:endonuclease activity"/>
    <property type="evidence" value="ECO:0007669"/>
    <property type="project" value="UniProtKB-KW"/>
</dbReference>
<dbReference type="InterPro" id="IPR000477">
    <property type="entry name" value="RT_dom"/>
</dbReference>
<dbReference type="Gene3D" id="1.10.340.70">
    <property type="match status" value="1"/>
</dbReference>
<evidence type="ECO:0000259" key="11">
    <source>
        <dbReference type="PROSITE" id="PS50878"/>
    </source>
</evidence>
<organism evidence="13">
    <name type="scientific">Lygus hesperus</name>
    <name type="common">Western plant bug</name>
    <dbReference type="NCBI Taxonomy" id="30085"/>
    <lineage>
        <taxon>Eukaryota</taxon>
        <taxon>Metazoa</taxon>
        <taxon>Ecdysozoa</taxon>
        <taxon>Arthropoda</taxon>
        <taxon>Hexapoda</taxon>
        <taxon>Insecta</taxon>
        <taxon>Pterygota</taxon>
        <taxon>Neoptera</taxon>
        <taxon>Paraneoptera</taxon>
        <taxon>Hemiptera</taxon>
        <taxon>Heteroptera</taxon>
        <taxon>Panheteroptera</taxon>
        <taxon>Cimicomorpha</taxon>
        <taxon>Miridae</taxon>
        <taxon>Mirini</taxon>
        <taxon>Lygus</taxon>
    </lineage>
</organism>
<dbReference type="PANTHER" id="PTHR37984:SF5">
    <property type="entry name" value="PROTEIN NYNRIN-LIKE"/>
    <property type="match status" value="1"/>
</dbReference>
<feature type="non-terminal residue" evidence="13">
    <location>
        <position position="1"/>
    </location>
</feature>
<name>A0A0A9YA93_LYGHE</name>
<dbReference type="AlphaFoldDB" id="A0A0A9YA93"/>
<evidence type="ECO:0000256" key="3">
    <source>
        <dbReference type="ARBA" id="ARBA00022679"/>
    </source>
</evidence>
<dbReference type="EC" id="2.7.7.49" evidence="1"/>
<dbReference type="InterPro" id="IPR041588">
    <property type="entry name" value="Integrase_H2C2"/>
</dbReference>
<evidence type="ECO:0000313" key="13">
    <source>
        <dbReference type="EMBL" id="JAG28018.1"/>
    </source>
</evidence>
<dbReference type="InterPro" id="IPR043502">
    <property type="entry name" value="DNA/RNA_pol_sf"/>
</dbReference>
<accession>A0A0A9YA93</accession>
<reference evidence="13" key="2">
    <citation type="submission" date="2014-07" db="EMBL/GenBank/DDBJ databases">
        <authorList>
            <person name="Hull J."/>
        </authorList>
    </citation>
    <scope>NUCLEOTIDE SEQUENCE</scope>
</reference>
<dbReference type="GO" id="GO:0015074">
    <property type="term" value="P:DNA integration"/>
    <property type="evidence" value="ECO:0007669"/>
    <property type="project" value="InterPro"/>
</dbReference>
<dbReference type="GO" id="GO:0003676">
    <property type="term" value="F:nucleic acid binding"/>
    <property type="evidence" value="ECO:0007669"/>
    <property type="project" value="InterPro"/>
</dbReference>
<dbReference type="InterPro" id="IPR050951">
    <property type="entry name" value="Retrovirus_Pol_polyprotein"/>
</dbReference>
<dbReference type="Pfam" id="PF00665">
    <property type="entry name" value="rve"/>
    <property type="match status" value="1"/>
</dbReference>
<evidence type="ECO:0000256" key="7">
    <source>
        <dbReference type="ARBA" id="ARBA00022801"/>
    </source>
</evidence>
<dbReference type="Pfam" id="PF17921">
    <property type="entry name" value="Integrase_H2C2"/>
    <property type="match status" value="1"/>
</dbReference>
<protein>
    <recommendedName>
        <fullName evidence="1">RNA-directed DNA polymerase</fullName>
        <ecNumber evidence="1">2.7.7.49</ecNumber>
    </recommendedName>
</protein>
<evidence type="ECO:0000256" key="10">
    <source>
        <dbReference type="SAM" id="MobiDB-lite"/>
    </source>
</evidence>
<dbReference type="FunFam" id="3.10.10.10:FF:000007">
    <property type="entry name" value="Retrovirus-related Pol polyprotein from transposon 17.6-like Protein"/>
    <property type="match status" value="1"/>
</dbReference>
<dbReference type="GO" id="GO:0003964">
    <property type="term" value="F:RNA-directed DNA polymerase activity"/>
    <property type="evidence" value="ECO:0007669"/>
    <property type="project" value="UniProtKB-KW"/>
</dbReference>
<dbReference type="Pfam" id="PF00078">
    <property type="entry name" value="RVT_1"/>
    <property type="match status" value="1"/>
</dbReference>
<evidence type="ECO:0000256" key="9">
    <source>
        <dbReference type="ARBA" id="ARBA00023268"/>
    </source>
</evidence>
<keyword evidence="7" id="KW-0378">Hydrolase</keyword>
<keyword evidence="8" id="KW-0695">RNA-directed DNA polymerase</keyword>
<feature type="domain" description="Integrase catalytic" evidence="12">
    <location>
        <begin position="485"/>
        <end position="652"/>
    </location>
</feature>
<keyword evidence="3" id="KW-0808">Transferase</keyword>